<dbReference type="Proteomes" id="UP001295423">
    <property type="component" value="Unassembled WGS sequence"/>
</dbReference>
<feature type="transmembrane region" description="Helical" evidence="2">
    <location>
        <begin position="39"/>
        <end position="59"/>
    </location>
</feature>
<organism evidence="3 4">
    <name type="scientific">Cylindrotheca closterium</name>
    <dbReference type="NCBI Taxonomy" id="2856"/>
    <lineage>
        <taxon>Eukaryota</taxon>
        <taxon>Sar</taxon>
        <taxon>Stramenopiles</taxon>
        <taxon>Ochrophyta</taxon>
        <taxon>Bacillariophyta</taxon>
        <taxon>Bacillariophyceae</taxon>
        <taxon>Bacillariophycidae</taxon>
        <taxon>Bacillariales</taxon>
        <taxon>Bacillariaceae</taxon>
        <taxon>Cylindrotheca</taxon>
    </lineage>
</organism>
<dbReference type="EMBL" id="CAKOGP040001914">
    <property type="protein sequence ID" value="CAJ1956475.1"/>
    <property type="molecule type" value="Genomic_DNA"/>
</dbReference>
<accession>A0AAD2PVQ1</accession>
<proteinExistence type="predicted"/>
<name>A0AAD2PVQ1_9STRA</name>
<keyword evidence="2" id="KW-0812">Transmembrane</keyword>
<gene>
    <name evidence="3" type="ORF">CYCCA115_LOCUS16252</name>
</gene>
<evidence type="ECO:0000313" key="4">
    <source>
        <dbReference type="Proteomes" id="UP001295423"/>
    </source>
</evidence>
<comment type="caution">
    <text evidence="3">The sequence shown here is derived from an EMBL/GenBank/DDBJ whole genome shotgun (WGS) entry which is preliminary data.</text>
</comment>
<reference evidence="3" key="1">
    <citation type="submission" date="2023-08" db="EMBL/GenBank/DDBJ databases">
        <authorList>
            <person name="Audoor S."/>
            <person name="Bilcke G."/>
        </authorList>
    </citation>
    <scope>NUCLEOTIDE SEQUENCE</scope>
</reference>
<keyword evidence="2" id="KW-1133">Transmembrane helix</keyword>
<feature type="region of interest" description="Disordered" evidence="1">
    <location>
        <begin position="466"/>
        <end position="486"/>
    </location>
</feature>
<protein>
    <submittedName>
        <fullName evidence="3">Uncharacterized protein</fullName>
    </submittedName>
</protein>
<evidence type="ECO:0000256" key="2">
    <source>
        <dbReference type="SAM" id="Phobius"/>
    </source>
</evidence>
<evidence type="ECO:0000256" key="1">
    <source>
        <dbReference type="SAM" id="MobiDB-lite"/>
    </source>
</evidence>
<evidence type="ECO:0000313" key="3">
    <source>
        <dbReference type="EMBL" id="CAJ1956475.1"/>
    </source>
</evidence>
<keyword evidence="4" id="KW-1185">Reference proteome</keyword>
<feature type="compositionally biased region" description="Polar residues" evidence="1">
    <location>
        <begin position="473"/>
        <end position="486"/>
    </location>
</feature>
<sequence>MSIGKWLHAARNGDYGEESDINIDQNHNGNTKHHSCNRMMWTTVMLLIVTILMMVVMIPHRISSNRLSKAGISKGDRVVKNTAVDDDRTIIHQSSLYSAKEESICGSLDKNMPLLLSILRGGKLPILENDINKEDNSQSAATITDRYGYLVPFRSEQRFPQLKTLNNGTTTVSKNDKPLVVPGFNHDLIMRAFVGKRIYFIGDSTSRILFVALRRLLMVVHESSSAESSSSGLTYGRWIRNMTEEFEESKHQWKRTGLTPYLFEKDGTYLELFDVNPLYFAPARQNRKGHHTNSTRVSMQKDFLEMLKTKLIKPDVIIFNAGMHLLHLTPMRALKYETYASWVHYESSLLDQLLQVGLNSGASALIAKSTNRICDQFFPNDMKRYVKQYYRVRPEWKECLDFIKSQEKNELQKKVDKEENFTVLSQSQKEDVCKFGVFDESGASYLNERMHQWVNHTQFDRAEELALDDDSSGRNSPQSTTKASSSRSLLQYFNDHDIESCNFTEARDGRHYPKLSFVRLHLLAILLDCILPR</sequence>
<dbReference type="AlphaFoldDB" id="A0AAD2PVQ1"/>
<keyword evidence="2" id="KW-0472">Membrane</keyword>